<dbReference type="InParanoid" id="B8MKH5"/>
<dbReference type="OrthoDB" id="4346289at2759"/>
<dbReference type="PhylomeDB" id="B8MKH5"/>
<dbReference type="eggNOG" id="ENOG502RR3T">
    <property type="taxonomic scope" value="Eukaryota"/>
</dbReference>
<protein>
    <submittedName>
        <fullName evidence="2">Uncharacterized protein</fullName>
    </submittedName>
</protein>
<dbReference type="Proteomes" id="UP000001745">
    <property type="component" value="Unassembled WGS sequence"/>
</dbReference>
<dbReference type="AlphaFoldDB" id="B8MKH5"/>
<proteinExistence type="predicted"/>
<feature type="compositionally biased region" description="Low complexity" evidence="1">
    <location>
        <begin position="165"/>
        <end position="186"/>
    </location>
</feature>
<name>B8MKH5_TALSN</name>
<feature type="region of interest" description="Disordered" evidence="1">
    <location>
        <begin position="152"/>
        <end position="186"/>
    </location>
</feature>
<dbReference type="VEuPathDB" id="FungiDB:TSTA_047760"/>
<dbReference type="RefSeq" id="XP_002485283.1">
    <property type="nucleotide sequence ID" value="XM_002485238.1"/>
</dbReference>
<dbReference type="GeneID" id="8099326"/>
<dbReference type="EMBL" id="EQ962657">
    <property type="protein sequence ID" value="EED15330.1"/>
    <property type="molecule type" value="Genomic_DNA"/>
</dbReference>
<evidence type="ECO:0000313" key="2">
    <source>
        <dbReference type="EMBL" id="EED15330.1"/>
    </source>
</evidence>
<sequence length="673" mass="73399">MDNYNNFDGTFDFGSFINFPEDNTMESNNNADFRFPTLEGFSADPLSFSDVQLLPGWDLSQYDANANTFDSFGYSASSVSESPVTTNPDSFAPQAEDFRYLVDSRASADHSARSMKQKRRDAAIDLHLERFMASHSDSQLFPIGSEFSYSDTPSVTYSHESSRQSPVANTPASSTSSSDQSTVPQTGGRELVFDINLNTATNLPKKQKKRTKAQIEDYINARRNGACLKHKKQHKKCNCHEKQSAKSHVDAKARKQRATLSKIPVPAPGVKPTIVEAPALSWSSFMPSVYSHMDDQPFNEETDRDWALLADWERWDDLEHTSMVKMSQQQNSQTVSHGSLLPGRPRAPNTPGLSVSANLQPNVGYSAGGDGSFNHLLGLRNDTSDRHPLNAGQLVTTAGTLSVPLRRTERTSVWGQNISSVRSSVSISSQFVRQNGTVRLSTPIQQGLPTASVLVQLETSRRPGDTSGLMWNNSPLRPGVLVSSAITMLNAQQQPSAPAPRVLPAVPRAHTASQGLPMESSVSVASAAGWEQQTGPISTIPQRPPVASVQQVTQPRSAMDVLATVLAPSFQNTFSELQATNFVDAMFKDVSQAAFVVVQQYYSIFAAVLSSACWMSGLCVVALQGIGQLAMLFRSSFYHLAGEDFRYHKSLTTTCAAELSTSLSFGHPLVLNV</sequence>
<dbReference type="HOGENOM" id="CLU_408352_0_0_1"/>
<accession>B8MKH5</accession>
<evidence type="ECO:0000313" key="3">
    <source>
        <dbReference type="Proteomes" id="UP000001745"/>
    </source>
</evidence>
<organism evidence="2 3">
    <name type="scientific">Talaromyces stipitatus (strain ATCC 10500 / CBS 375.48 / QM 6759 / NRRL 1006)</name>
    <name type="common">Penicillium stipitatum</name>
    <dbReference type="NCBI Taxonomy" id="441959"/>
    <lineage>
        <taxon>Eukaryota</taxon>
        <taxon>Fungi</taxon>
        <taxon>Dikarya</taxon>
        <taxon>Ascomycota</taxon>
        <taxon>Pezizomycotina</taxon>
        <taxon>Eurotiomycetes</taxon>
        <taxon>Eurotiomycetidae</taxon>
        <taxon>Eurotiales</taxon>
        <taxon>Trichocomaceae</taxon>
        <taxon>Talaromyces</taxon>
        <taxon>Talaromyces sect. Talaromyces</taxon>
    </lineage>
</organism>
<reference evidence="3" key="1">
    <citation type="journal article" date="2015" name="Genome Announc.">
        <title>Genome sequence of the AIDS-associated pathogen Penicillium marneffei (ATCC18224) and its near taxonomic relative Talaromyces stipitatus (ATCC10500).</title>
        <authorList>
            <person name="Nierman W.C."/>
            <person name="Fedorova-Abrams N.D."/>
            <person name="Andrianopoulos A."/>
        </authorList>
    </citation>
    <scope>NUCLEOTIDE SEQUENCE [LARGE SCALE GENOMIC DNA]</scope>
    <source>
        <strain evidence="3">ATCC 10500 / CBS 375.48 / QM 6759 / NRRL 1006</strain>
    </source>
</reference>
<gene>
    <name evidence="2" type="ORF">TSTA_047760</name>
</gene>
<evidence type="ECO:0000256" key="1">
    <source>
        <dbReference type="SAM" id="MobiDB-lite"/>
    </source>
</evidence>
<keyword evidence="3" id="KW-1185">Reference proteome</keyword>